<evidence type="ECO:0000256" key="1">
    <source>
        <dbReference type="ARBA" id="ARBA00006817"/>
    </source>
</evidence>
<protein>
    <recommendedName>
        <fullName evidence="2">Activator of Hsp90 ATPase homologue 1/2-like C-terminal domain-containing protein</fullName>
    </recommendedName>
</protein>
<dbReference type="Gene3D" id="3.30.530.20">
    <property type="match status" value="1"/>
</dbReference>
<evidence type="ECO:0000259" key="2">
    <source>
        <dbReference type="Pfam" id="PF08327"/>
    </source>
</evidence>
<dbReference type="Pfam" id="PF08327">
    <property type="entry name" value="AHSA1"/>
    <property type="match status" value="1"/>
</dbReference>
<evidence type="ECO:0000313" key="4">
    <source>
        <dbReference type="Proteomes" id="UP001342418"/>
    </source>
</evidence>
<dbReference type="InterPro" id="IPR023393">
    <property type="entry name" value="START-like_dom_sf"/>
</dbReference>
<dbReference type="EMBL" id="CP030941">
    <property type="protein sequence ID" value="UUP18760.1"/>
    <property type="molecule type" value="Genomic_DNA"/>
</dbReference>
<name>A0ABY5MNV2_9HYPH</name>
<organism evidence="3 4">
    <name type="scientific">Nitratireductor thuwali</name>
    <dbReference type="NCBI Taxonomy" id="2267699"/>
    <lineage>
        <taxon>Bacteria</taxon>
        <taxon>Pseudomonadati</taxon>
        <taxon>Pseudomonadota</taxon>
        <taxon>Alphaproteobacteria</taxon>
        <taxon>Hyphomicrobiales</taxon>
        <taxon>Phyllobacteriaceae</taxon>
        <taxon>Nitratireductor</taxon>
    </lineage>
</organism>
<proteinExistence type="inferred from homology"/>
<sequence length="146" mass="16254">MRVDVADDRISIAVVLSAPQEDAWRLLTETGHIRAWWGDHVSLDARPGGALREVWSNGRREVVTAGLVTRLEPPRLLAMSWADDDWPGETEVSFALEEKDGGTQLLLVHSGWGIHPPERRSGLMEAHAQGWGGHIERLARRAQGIR</sequence>
<keyword evidence="4" id="KW-1185">Reference proteome</keyword>
<reference evidence="3 4" key="1">
    <citation type="submission" date="2018-07" db="EMBL/GenBank/DDBJ databases">
        <title>Genome sequence of Nitratireductor thuwali#1536.</title>
        <authorList>
            <person name="Michoud G."/>
            <person name="Merlino G."/>
            <person name="Sefrji F.O."/>
            <person name="Daffonchio D."/>
        </authorList>
    </citation>
    <scope>NUCLEOTIDE SEQUENCE [LARGE SCALE GENOMIC DNA]</scope>
    <source>
        <strain evidence="4">Nit1536</strain>
    </source>
</reference>
<evidence type="ECO:0000313" key="3">
    <source>
        <dbReference type="EMBL" id="UUP18760.1"/>
    </source>
</evidence>
<dbReference type="SUPFAM" id="SSF55961">
    <property type="entry name" value="Bet v1-like"/>
    <property type="match status" value="1"/>
</dbReference>
<gene>
    <name evidence="3" type="ORF">NTH_03244</name>
</gene>
<dbReference type="RefSeq" id="WP_338530966.1">
    <property type="nucleotide sequence ID" value="NZ_CP030941.1"/>
</dbReference>
<accession>A0ABY5MNV2</accession>
<dbReference type="Proteomes" id="UP001342418">
    <property type="component" value="Chromosome"/>
</dbReference>
<dbReference type="InterPro" id="IPR013538">
    <property type="entry name" value="ASHA1/2-like_C"/>
</dbReference>
<dbReference type="CDD" id="cd07814">
    <property type="entry name" value="SRPBCC_CalC_Aha1-like"/>
    <property type="match status" value="1"/>
</dbReference>
<feature type="domain" description="Activator of Hsp90 ATPase homologue 1/2-like C-terminal" evidence="2">
    <location>
        <begin position="18"/>
        <end position="140"/>
    </location>
</feature>
<comment type="similarity">
    <text evidence="1">Belongs to the AHA1 family.</text>
</comment>